<sequence length="88" mass="9482">MILLLKSFPHQSHHIKGAVGNAQRIDSVPGINGCMGCFSLYGYHFCCVTVAGGISKIKLLLNGNHVHMGGQDQISLIKDPSSYQLAFP</sequence>
<organism evidence="1">
    <name type="scientific">gut metagenome</name>
    <dbReference type="NCBI Taxonomy" id="749906"/>
    <lineage>
        <taxon>unclassified sequences</taxon>
        <taxon>metagenomes</taxon>
        <taxon>organismal metagenomes</taxon>
    </lineage>
</organism>
<proteinExistence type="predicted"/>
<gene>
    <name evidence="1" type="ORF">EVA_16920</name>
</gene>
<reference evidence="1" key="1">
    <citation type="journal article" date="2012" name="PLoS ONE">
        <title>Gene sets for utilization of primary and secondary nutrition supplies in the distal gut of endangered iberian lynx.</title>
        <authorList>
            <person name="Alcaide M."/>
            <person name="Messina E."/>
            <person name="Richter M."/>
            <person name="Bargiela R."/>
            <person name="Peplies J."/>
            <person name="Huws S.A."/>
            <person name="Newbold C.J."/>
            <person name="Golyshin P.N."/>
            <person name="Simon M.A."/>
            <person name="Lopez G."/>
            <person name="Yakimov M.M."/>
            <person name="Ferrer M."/>
        </authorList>
    </citation>
    <scope>NUCLEOTIDE SEQUENCE</scope>
</reference>
<dbReference type="AlphaFoldDB" id="J9G652"/>
<evidence type="ECO:0000313" key="1">
    <source>
        <dbReference type="EMBL" id="EJW94974.1"/>
    </source>
</evidence>
<name>J9G652_9ZZZZ</name>
<dbReference type="EMBL" id="AMCI01006074">
    <property type="protein sequence ID" value="EJW94974.1"/>
    <property type="molecule type" value="Genomic_DNA"/>
</dbReference>
<protein>
    <submittedName>
        <fullName evidence="1">Uncharacterized protein</fullName>
    </submittedName>
</protein>
<comment type="caution">
    <text evidence="1">The sequence shown here is derived from an EMBL/GenBank/DDBJ whole genome shotgun (WGS) entry which is preliminary data.</text>
</comment>
<accession>J9G652</accession>